<keyword evidence="3" id="KW-1185">Reference proteome</keyword>
<evidence type="ECO:0000313" key="2">
    <source>
        <dbReference type="EMBL" id="MCO1655801.1"/>
    </source>
</evidence>
<keyword evidence="1" id="KW-0812">Transmembrane</keyword>
<keyword evidence="1" id="KW-1133">Transmembrane helix</keyword>
<evidence type="ECO:0000313" key="3">
    <source>
        <dbReference type="Proteomes" id="UP001165283"/>
    </source>
</evidence>
<reference evidence="2" key="1">
    <citation type="submission" date="2021-04" db="EMBL/GenBank/DDBJ databases">
        <title>Pseudonocardia sp. nov., isolated from sandy soil of mangrove forest.</title>
        <authorList>
            <person name="Zan Z."/>
            <person name="Huang R."/>
            <person name="Liu W."/>
        </authorList>
    </citation>
    <scope>NUCLEOTIDE SEQUENCE</scope>
    <source>
        <strain evidence="2">S2-4</strain>
    </source>
</reference>
<name>A0ABT0ZYI7_9PSEU</name>
<dbReference type="Proteomes" id="UP001165283">
    <property type="component" value="Unassembled WGS sequence"/>
</dbReference>
<accession>A0ABT0ZYI7</accession>
<dbReference type="EMBL" id="JAGSOV010000024">
    <property type="protein sequence ID" value="MCO1655801.1"/>
    <property type="molecule type" value="Genomic_DNA"/>
</dbReference>
<evidence type="ECO:0000256" key="1">
    <source>
        <dbReference type="SAM" id="Phobius"/>
    </source>
</evidence>
<proteinExistence type="predicted"/>
<sequence>MDWRDEVVPPQVVDAAAAHGLGALLTSARGSGLTPVVRMIGGVVALLVLPWLVLTGLMALQVAHPVVVVAFVGVLLTGAAGAGALRAANPVLYLFEGGAVVSADRRRAIQVVPWAELVPIENERRGVPFGGASGPSITVLDVHGPRGRVFRCEGREAVRLADVIASVELPRARAALRLGSPVRYGSLTLTPDALVVGPLPTPWADVTRLHAVDHHVVVGGVFDVGPVELLRVPRREVPHQRTLIALGEQLGVAARQPHAG</sequence>
<feature type="transmembrane region" description="Helical" evidence="1">
    <location>
        <begin position="39"/>
        <end position="60"/>
    </location>
</feature>
<evidence type="ECO:0008006" key="4">
    <source>
        <dbReference type="Google" id="ProtNLM"/>
    </source>
</evidence>
<comment type="caution">
    <text evidence="2">The sequence shown here is derived from an EMBL/GenBank/DDBJ whole genome shotgun (WGS) entry which is preliminary data.</text>
</comment>
<feature type="transmembrane region" description="Helical" evidence="1">
    <location>
        <begin position="66"/>
        <end position="85"/>
    </location>
</feature>
<protein>
    <recommendedName>
        <fullName evidence="4">Cell division protein FtsQ</fullName>
    </recommendedName>
</protein>
<organism evidence="2 3">
    <name type="scientific">Pseudonocardia humida</name>
    <dbReference type="NCBI Taxonomy" id="2800819"/>
    <lineage>
        <taxon>Bacteria</taxon>
        <taxon>Bacillati</taxon>
        <taxon>Actinomycetota</taxon>
        <taxon>Actinomycetes</taxon>
        <taxon>Pseudonocardiales</taxon>
        <taxon>Pseudonocardiaceae</taxon>
        <taxon>Pseudonocardia</taxon>
    </lineage>
</organism>
<dbReference type="RefSeq" id="WP_252437928.1">
    <property type="nucleotide sequence ID" value="NZ_JAGSOV010000024.1"/>
</dbReference>
<gene>
    <name evidence="2" type="ORF">KDL28_12130</name>
</gene>
<keyword evidence="1" id="KW-0472">Membrane</keyword>